<dbReference type="SUPFAM" id="SSF75304">
    <property type="entry name" value="Amidase signature (AS) enzymes"/>
    <property type="match status" value="1"/>
</dbReference>
<gene>
    <name evidence="8" type="ORF">CPB84DRAFT_1815437</name>
</gene>
<reference evidence="8" key="1">
    <citation type="submission" date="2020-11" db="EMBL/GenBank/DDBJ databases">
        <authorList>
            <consortium name="DOE Joint Genome Institute"/>
            <person name="Ahrendt S."/>
            <person name="Riley R."/>
            <person name="Andreopoulos W."/>
            <person name="LaButti K."/>
            <person name="Pangilinan J."/>
            <person name="Ruiz-duenas F.J."/>
            <person name="Barrasa J.M."/>
            <person name="Sanchez-Garcia M."/>
            <person name="Camarero S."/>
            <person name="Miyauchi S."/>
            <person name="Serrano A."/>
            <person name="Linde D."/>
            <person name="Babiker R."/>
            <person name="Drula E."/>
            <person name="Ayuso-Fernandez I."/>
            <person name="Pacheco R."/>
            <person name="Padilla G."/>
            <person name="Ferreira P."/>
            <person name="Barriuso J."/>
            <person name="Kellner H."/>
            <person name="Castanera R."/>
            <person name="Alfaro M."/>
            <person name="Ramirez L."/>
            <person name="Pisabarro A.G."/>
            <person name="Kuo A."/>
            <person name="Tritt A."/>
            <person name="Lipzen A."/>
            <person name="He G."/>
            <person name="Yan M."/>
            <person name="Ng V."/>
            <person name="Cullen D."/>
            <person name="Martin F."/>
            <person name="Rosso M.-N."/>
            <person name="Henrissat B."/>
            <person name="Hibbett D."/>
            <person name="Martinez A.T."/>
            <person name="Grigoriev I.V."/>
        </authorList>
    </citation>
    <scope>NUCLEOTIDE SEQUENCE</scope>
    <source>
        <strain evidence="8">AH 44721</strain>
    </source>
</reference>
<dbReference type="InterPro" id="IPR023631">
    <property type="entry name" value="Amidase_dom"/>
</dbReference>
<evidence type="ECO:0000256" key="3">
    <source>
        <dbReference type="ARBA" id="ARBA00012922"/>
    </source>
</evidence>
<evidence type="ECO:0000313" key="9">
    <source>
        <dbReference type="Proteomes" id="UP000724874"/>
    </source>
</evidence>
<comment type="catalytic activity">
    <reaction evidence="1">
        <text>a monocarboxylic acid amide + H2O = a monocarboxylate + NH4(+)</text>
        <dbReference type="Rhea" id="RHEA:12020"/>
        <dbReference type="ChEBI" id="CHEBI:15377"/>
        <dbReference type="ChEBI" id="CHEBI:28938"/>
        <dbReference type="ChEBI" id="CHEBI:35757"/>
        <dbReference type="ChEBI" id="CHEBI:83628"/>
        <dbReference type="EC" id="3.5.1.4"/>
    </reaction>
</comment>
<feature type="active site" description="Charge relay system" evidence="5">
    <location>
        <position position="207"/>
    </location>
</feature>
<dbReference type="AlphaFoldDB" id="A0A9P5NN30"/>
<feature type="binding site" evidence="6">
    <location>
        <begin position="228"/>
        <end position="231"/>
    </location>
    <ligand>
        <name>substrate</name>
    </ligand>
</feature>
<dbReference type="EC" id="3.5.1.4" evidence="3"/>
<comment type="similarity">
    <text evidence="2">Belongs to the amidase family.</text>
</comment>
<feature type="domain" description="Amidase" evidence="7">
    <location>
        <begin position="76"/>
        <end position="583"/>
    </location>
</feature>
<name>A0A9P5NN30_GYMJU</name>
<dbReference type="Proteomes" id="UP000724874">
    <property type="component" value="Unassembled WGS sequence"/>
</dbReference>
<feature type="active site" description="Charge relay system" evidence="5">
    <location>
        <position position="132"/>
    </location>
</feature>
<dbReference type="EMBL" id="JADNYJ010000048">
    <property type="protein sequence ID" value="KAF8900287.1"/>
    <property type="molecule type" value="Genomic_DNA"/>
</dbReference>
<dbReference type="OrthoDB" id="6428749at2759"/>
<organism evidence="8 9">
    <name type="scientific">Gymnopilus junonius</name>
    <name type="common">Spectacular rustgill mushroom</name>
    <name type="synonym">Gymnopilus spectabilis subsp. junonius</name>
    <dbReference type="NCBI Taxonomy" id="109634"/>
    <lineage>
        <taxon>Eukaryota</taxon>
        <taxon>Fungi</taxon>
        <taxon>Dikarya</taxon>
        <taxon>Basidiomycota</taxon>
        <taxon>Agaricomycotina</taxon>
        <taxon>Agaricomycetes</taxon>
        <taxon>Agaricomycetidae</taxon>
        <taxon>Agaricales</taxon>
        <taxon>Agaricineae</taxon>
        <taxon>Hymenogastraceae</taxon>
        <taxon>Gymnopilus</taxon>
    </lineage>
</organism>
<evidence type="ECO:0000256" key="6">
    <source>
        <dbReference type="PIRSR" id="PIRSR001221-2"/>
    </source>
</evidence>
<dbReference type="PANTHER" id="PTHR46072">
    <property type="entry name" value="AMIDASE-RELATED-RELATED"/>
    <property type="match status" value="1"/>
</dbReference>
<evidence type="ECO:0000256" key="5">
    <source>
        <dbReference type="PIRSR" id="PIRSR001221-1"/>
    </source>
</evidence>
<dbReference type="PROSITE" id="PS00571">
    <property type="entry name" value="AMIDASES"/>
    <property type="match status" value="1"/>
</dbReference>
<keyword evidence="9" id="KW-1185">Reference proteome</keyword>
<evidence type="ECO:0000313" key="8">
    <source>
        <dbReference type="EMBL" id="KAF8900287.1"/>
    </source>
</evidence>
<evidence type="ECO:0000259" key="7">
    <source>
        <dbReference type="Pfam" id="PF01425"/>
    </source>
</evidence>
<keyword evidence="4" id="KW-0378">Hydrolase</keyword>
<dbReference type="PIRSF" id="PIRSF001221">
    <property type="entry name" value="Amidase_fungi"/>
    <property type="match status" value="1"/>
</dbReference>
<dbReference type="InterPro" id="IPR036928">
    <property type="entry name" value="AS_sf"/>
</dbReference>
<feature type="binding site" evidence="6">
    <location>
        <position position="207"/>
    </location>
    <ligand>
        <name>substrate</name>
    </ligand>
</feature>
<feature type="active site" description="Acyl-ester intermediate" evidence="5">
    <location>
        <position position="231"/>
    </location>
</feature>
<accession>A0A9P5NN30</accession>
<comment type="caution">
    <text evidence="8">The sequence shown here is derived from an EMBL/GenBank/DDBJ whole genome shotgun (WGS) entry which is preliminary data.</text>
</comment>
<dbReference type="Gene3D" id="3.90.1300.10">
    <property type="entry name" value="Amidase signature (AS) domain"/>
    <property type="match status" value="1"/>
</dbReference>
<dbReference type="GO" id="GO:0004040">
    <property type="term" value="F:amidase activity"/>
    <property type="evidence" value="ECO:0007669"/>
    <property type="project" value="UniProtKB-EC"/>
</dbReference>
<proteinExistence type="inferred from homology"/>
<evidence type="ECO:0000256" key="2">
    <source>
        <dbReference type="ARBA" id="ARBA00009199"/>
    </source>
</evidence>
<protein>
    <recommendedName>
        <fullName evidence="3">amidase</fullName>
        <ecNumber evidence="3">3.5.1.4</ecNumber>
    </recommendedName>
</protein>
<evidence type="ECO:0000256" key="1">
    <source>
        <dbReference type="ARBA" id="ARBA00001311"/>
    </source>
</evidence>
<dbReference type="Pfam" id="PF01425">
    <property type="entry name" value="Amidase"/>
    <property type="match status" value="1"/>
</dbReference>
<sequence length="599" mass="65753">MAAKDWTVLATEKRALQEAVVPNDWILQNLPPKDTLNVMDFPENCGLLTAREIWITNTEVTGLLEKLSKGVWSAVEVTTAFAKRAVIAHQLVNCLTEIFIDRALKRAAELDEYLKTTGKVVGSLHGLPISFKDQVSIKGVESTIGYVSYIGRYAEKNAALVDVLESCGAIPYVKTNVPQTLMWGETYNHIFRRSLNPYNRSLTTGGSSGGEGALIALRGSPLGVGSDIAGSVRVPAAFNGLYGLRPSQGRVPYAGCVNTLEGQDSVLSVLGPISHSLGGIKGFIKGVVSQKPWLKDPLVVRKPWNEEEYLLADHGEGKQLCFGVMWDDEVVLPHPPIIRALQETKRALLAAGHQVIDWKPLKHGELNRALVSCSFASSVLCSLERLVDRLYCWRRRGLPNGAVSFGEPLIAEMYPVDGDVDRVVTGIPGHRAMPPGMSAYDAWQVQKKRRDLREEYLEHWNASIKLTGTGRPVDAIIAPAAHCTAPPHGGNRNVIRSTLVFTHFLLNIYRPPVYSMVWNALDYTALVLPTGLSVDPVLDLKKPPHTFFNDSDKANYELYDPEHFKGAPIAVQVVGRNLEEEAVIAMGEIVDSALKSTLQ</sequence>
<feature type="binding site" evidence="6">
    <location>
        <position position="181"/>
    </location>
    <ligand>
        <name>substrate</name>
    </ligand>
</feature>
<dbReference type="InterPro" id="IPR020556">
    <property type="entry name" value="Amidase_CS"/>
</dbReference>
<dbReference type="PANTHER" id="PTHR46072:SF2">
    <property type="entry name" value="AMIDASE (EUROFUNG)"/>
    <property type="match status" value="1"/>
</dbReference>
<evidence type="ECO:0000256" key="4">
    <source>
        <dbReference type="ARBA" id="ARBA00022801"/>
    </source>
</evidence>